<dbReference type="CDD" id="cd03587">
    <property type="entry name" value="SOCS"/>
    <property type="match status" value="1"/>
</dbReference>
<dbReference type="PROSITE" id="PS50225">
    <property type="entry name" value="SOCS"/>
    <property type="match status" value="1"/>
</dbReference>
<reference evidence="6" key="1">
    <citation type="submission" date="2020-08" db="EMBL/GenBank/DDBJ databases">
        <title>Genome sequencing and assembly of the red palm weevil Rhynchophorus ferrugineus.</title>
        <authorList>
            <person name="Dias G.B."/>
            <person name="Bergman C.M."/>
            <person name="Manee M."/>
        </authorList>
    </citation>
    <scope>NUCLEOTIDE SEQUENCE</scope>
    <source>
        <strain evidence="6">AA-2017</strain>
        <tissue evidence="6">Whole larva</tissue>
    </source>
</reference>
<feature type="domain" description="B30.2/SPRY" evidence="4">
    <location>
        <begin position="1"/>
        <end position="105"/>
    </location>
</feature>
<dbReference type="InterPro" id="IPR050672">
    <property type="entry name" value="FBXO45-Fsn/SPSB_families"/>
</dbReference>
<accession>A0A834I8J0</accession>
<keyword evidence="3" id="KW-0963">Cytoplasm</keyword>
<comment type="similarity">
    <text evidence="2">Belongs to the SPSB family.</text>
</comment>
<dbReference type="GO" id="GO:0035556">
    <property type="term" value="P:intracellular signal transduction"/>
    <property type="evidence" value="ECO:0007669"/>
    <property type="project" value="InterPro"/>
</dbReference>
<dbReference type="PROSITE" id="PS50188">
    <property type="entry name" value="B302_SPRY"/>
    <property type="match status" value="1"/>
</dbReference>
<evidence type="ECO:0008006" key="8">
    <source>
        <dbReference type="Google" id="ProtNLM"/>
    </source>
</evidence>
<evidence type="ECO:0000259" key="5">
    <source>
        <dbReference type="PROSITE" id="PS50225"/>
    </source>
</evidence>
<evidence type="ECO:0000256" key="2">
    <source>
        <dbReference type="ARBA" id="ARBA00010910"/>
    </source>
</evidence>
<dbReference type="InterPro" id="IPR001870">
    <property type="entry name" value="B30.2/SPRY"/>
</dbReference>
<dbReference type="AlphaFoldDB" id="A0A834I8J0"/>
<evidence type="ECO:0000256" key="3">
    <source>
        <dbReference type="ARBA" id="ARBA00022490"/>
    </source>
</evidence>
<dbReference type="Proteomes" id="UP000625711">
    <property type="component" value="Unassembled WGS sequence"/>
</dbReference>
<dbReference type="SMART" id="SM00969">
    <property type="entry name" value="SOCS_box"/>
    <property type="match status" value="1"/>
</dbReference>
<dbReference type="GO" id="GO:0005737">
    <property type="term" value="C:cytoplasm"/>
    <property type="evidence" value="ECO:0007669"/>
    <property type="project" value="UniProtKB-SubCell"/>
</dbReference>
<name>A0A834I8J0_RHYFE</name>
<dbReference type="Pfam" id="PF00622">
    <property type="entry name" value="SPRY"/>
    <property type="match status" value="1"/>
</dbReference>
<comment type="subcellular location">
    <subcellularLocation>
        <location evidence="1">Cytoplasm</location>
    </subcellularLocation>
</comment>
<dbReference type="GO" id="GO:0043161">
    <property type="term" value="P:proteasome-mediated ubiquitin-dependent protein catabolic process"/>
    <property type="evidence" value="ECO:0007669"/>
    <property type="project" value="TreeGrafter"/>
</dbReference>
<dbReference type="InterPro" id="IPR001496">
    <property type="entry name" value="SOCS_box"/>
</dbReference>
<evidence type="ECO:0000313" key="6">
    <source>
        <dbReference type="EMBL" id="KAF7274656.1"/>
    </source>
</evidence>
<dbReference type="SUPFAM" id="SSF158235">
    <property type="entry name" value="SOCS box-like"/>
    <property type="match status" value="1"/>
</dbReference>
<dbReference type="InterPro" id="IPR013320">
    <property type="entry name" value="ConA-like_dom_sf"/>
</dbReference>
<dbReference type="Pfam" id="PF07525">
    <property type="entry name" value="SOCS_box"/>
    <property type="match status" value="1"/>
</dbReference>
<gene>
    <name evidence="6" type="ORF">GWI33_012669</name>
</gene>
<dbReference type="PANTHER" id="PTHR12245">
    <property type="entry name" value="SPRY DOMAIN CONTAINING SOCS BOX PROTEIN"/>
    <property type="match status" value="1"/>
</dbReference>
<organism evidence="6 7">
    <name type="scientific">Rhynchophorus ferrugineus</name>
    <name type="common">Red palm weevil</name>
    <name type="synonym">Curculio ferrugineus</name>
    <dbReference type="NCBI Taxonomy" id="354439"/>
    <lineage>
        <taxon>Eukaryota</taxon>
        <taxon>Metazoa</taxon>
        <taxon>Ecdysozoa</taxon>
        <taxon>Arthropoda</taxon>
        <taxon>Hexapoda</taxon>
        <taxon>Insecta</taxon>
        <taxon>Pterygota</taxon>
        <taxon>Neoptera</taxon>
        <taxon>Endopterygota</taxon>
        <taxon>Coleoptera</taxon>
        <taxon>Polyphaga</taxon>
        <taxon>Cucujiformia</taxon>
        <taxon>Curculionidae</taxon>
        <taxon>Dryophthorinae</taxon>
        <taxon>Rhynchophorus</taxon>
    </lineage>
</organism>
<feature type="domain" description="SOCS box" evidence="5">
    <location>
        <begin position="105"/>
        <end position="145"/>
    </location>
</feature>
<dbReference type="OrthoDB" id="5547302at2759"/>
<dbReference type="Gene3D" id="1.10.750.20">
    <property type="entry name" value="SOCS box"/>
    <property type="match status" value="1"/>
</dbReference>
<dbReference type="InterPro" id="IPR003877">
    <property type="entry name" value="SPRY_dom"/>
</dbReference>
<sequence>MAPAYVDLVGSTSQSWGWNLYTQRAVHACTPSERYPKLRDKTVRFLVPNKFKMILDMDEGTLSFMAGKKHLGVAHRGLKGKTLYPIVNIMIHLCPVSLTYMGGFKRKPLPLQHLSRLVIRENIKNPRVKDGIRKLDIPDTLKDYLANPKLVYDDDMNDATPM</sequence>
<proteinExistence type="inferred from homology"/>
<protein>
    <recommendedName>
        <fullName evidence="8">SOCS box domain-containing protein</fullName>
    </recommendedName>
</protein>
<dbReference type="InterPro" id="IPR036036">
    <property type="entry name" value="SOCS_box-like_dom_sf"/>
</dbReference>
<dbReference type="PANTHER" id="PTHR12245:SF11">
    <property type="entry name" value="PROTEIN GUSTAVUS"/>
    <property type="match status" value="1"/>
</dbReference>
<dbReference type="Gene3D" id="2.60.120.920">
    <property type="match status" value="1"/>
</dbReference>
<dbReference type="SUPFAM" id="SSF49899">
    <property type="entry name" value="Concanavalin A-like lectins/glucanases"/>
    <property type="match status" value="1"/>
</dbReference>
<dbReference type="EMBL" id="JAACXV010012418">
    <property type="protein sequence ID" value="KAF7274656.1"/>
    <property type="molecule type" value="Genomic_DNA"/>
</dbReference>
<evidence type="ECO:0000313" key="7">
    <source>
        <dbReference type="Proteomes" id="UP000625711"/>
    </source>
</evidence>
<evidence type="ECO:0000259" key="4">
    <source>
        <dbReference type="PROSITE" id="PS50188"/>
    </source>
</evidence>
<dbReference type="InterPro" id="IPR043136">
    <property type="entry name" value="B30.2/SPRY_sf"/>
</dbReference>
<keyword evidence="7" id="KW-1185">Reference proteome</keyword>
<comment type="caution">
    <text evidence="6">The sequence shown here is derived from an EMBL/GenBank/DDBJ whole genome shotgun (WGS) entry which is preliminary data.</text>
</comment>
<dbReference type="GO" id="GO:0019005">
    <property type="term" value="C:SCF ubiquitin ligase complex"/>
    <property type="evidence" value="ECO:0007669"/>
    <property type="project" value="TreeGrafter"/>
</dbReference>
<evidence type="ECO:0000256" key="1">
    <source>
        <dbReference type="ARBA" id="ARBA00004496"/>
    </source>
</evidence>